<accession>A0ACA7PA97</accession>
<protein>
    <submittedName>
        <fullName evidence="1">Uncharacterized protein</fullName>
    </submittedName>
</protein>
<reference evidence="1 2" key="1">
    <citation type="journal article" date="2014" name="Genome Announc.">
        <title>Complete Genome Sequence of Pseudomonas sp. Strain TKP, Isolated from a gamma-Hexachlorocyclohexane-Degrading Mixed Culture.</title>
        <authorList>
            <person name="Ohtsubo Y."/>
            <person name="Kishida K."/>
            <person name="Sato T."/>
            <person name="Tabata M."/>
            <person name="Kawasumi T."/>
            <person name="Ogura Y."/>
            <person name="Hayashi T."/>
            <person name="Tsuda M."/>
            <person name="Nagata Y."/>
        </authorList>
    </citation>
    <scope>NUCLEOTIDE SEQUENCE [LARGE SCALE GENOMIC DNA]</scope>
    <source>
        <strain evidence="1 2">TKP</strain>
    </source>
</reference>
<evidence type="ECO:0000313" key="2">
    <source>
        <dbReference type="Proteomes" id="UP000018725"/>
    </source>
</evidence>
<dbReference type="Proteomes" id="UP000018725">
    <property type="component" value="Chromosome"/>
</dbReference>
<dbReference type="EMBL" id="CP006852">
    <property type="protein sequence ID" value="AHC36835.1"/>
    <property type="molecule type" value="Genomic_DNA"/>
</dbReference>
<keyword evidence="2" id="KW-1185">Reference proteome</keyword>
<evidence type="ECO:0000313" key="1">
    <source>
        <dbReference type="EMBL" id="AHC36835.1"/>
    </source>
</evidence>
<sequence>MSAGFVYLIINPSMPGLVKIGQSTRSSKQRAREGKGTWVPDNFEVVYDELVTDCRQVEILMKQRYLDYQYKPNREFFQLPIREAIRGLMEEALNFRVPQVGSNSGVEILPDLKRKYPTYLDPAFHSIKIVHRDNIVYLESVRFRHTTSRDEIVERTDLAFISDGEIDMFIANRSPEDNARLFVHELDEYSMIHCTDLFTQQACSYIAETHEKSRCLS</sequence>
<name>A0ACA7PA97_9PSED</name>
<organism evidence="1 2">
    <name type="scientific">Pseudomonas gorinensis</name>
    <dbReference type="NCBI Taxonomy" id="3240790"/>
    <lineage>
        <taxon>Bacteria</taxon>
        <taxon>Pseudomonadati</taxon>
        <taxon>Pseudomonadota</taxon>
        <taxon>Gammaproteobacteria</taxon>
        <taxon>Pseudomonadales</taxon>
        <taxon>Pseudomonadaceae</taxon>
        <taxon>Pseudomonas</taxon>
    </lineage>
</organism>
<proteinExistence type="predicted"/>
<gene>
    <name evidence="1" type="ORF">U771_21655</name>
</gene>